<dbReference type="PANTHER" id="PTHR43827">
    <property type="entry name" value="2,5-DIKETO-D-GLUCONIC ACID REDUCTASE"/>
    <property type="match status" value="1"/>
</dbReference>
<evidence type="ECO:0000256" key="4">
    <source>
        <dbReference type="PIRSR" id="PIRSR000097-1"/>
    </source>
</evidence>
<dbReference type="PANTHER" id="PTHR43827:SF3">
    <property type="entry name" value="NADP-DEPENDENT OXIDOREDUCTASE DOMAIN-CONTAINING PROTEIN"/>
    <property type="match status" value="1"/>
</dbReference>
<evidence type="ECO:0000313" key="8">
    <source>
        <dbReference type="EMBL" id="PFH46332.1"/>
    </source>
</evidence>
<dbReference type="Pfam" id="PF00248">
    <property type="entry name" value="Aldo_ket_red"/>
    <property type="match status" value="1"/>
</dbReference>
<evidence type="ECO:0000256" key="1">
    <source>
        <dbReference type="ARBA" id="ARBA00007905"/>
    </source>
</evidence>
<dbReference type="Gene3D" id="3.20.20.100">
    <property type="entry name" value="NADP-dependent oxidoreductase domain"/>
    <property type="match status" value="1"/>
</dbReference>
<name>A0A2A9NF46_9AGAR</name>
<evidence type="ECO:0000256" key="2">
    <source>
        <dbReference type="ARBA" id="ARBA00022857"/>
    </source>
</evidence>
<dbReference type="STRING" id="703135.A0A2A9NF46"/>
<feature type="binding site" evidence="5">
    <location>
        <position position="111"/>
    </location>
    <ligand>
        <name>substrate</name>
    </ligand>
</feature>
<feature type="domain" description="NADP-dependent oxidoreductase" evidence="7">
    <location>
        <begin position="23"/>
        <end position="201"/>
    </location>
</feature>
<dbReference type="AlphaFoldDB" id="A0A2A9NF46"/>
<keyword evidence="3" id="KW-0560">Oxidoreductase</keyword>
<dbReference type="InterPro" id="IPR020471">
    <property type="entry name" value="AKR"/>
</dbReference>
<dbReference type="EMBL" id="KZ302207">
    <property type="protein sequence ID" value="PFH46332.1"/>
    <property type="molecule type" value="Genomic_DNA"/>
</dbReference>
<dbReference type="PRINTS" id="PR00069">
    <property type="entry name" value="ALDKETRDTASE"/>
</dbReference>
<keyword evidence="2" id="KW-0521">NADP</keyword>
<sequence length="312" mass="34698">MASRFQLLDGTSIPWLGWGNGSGRSNHDALRCGRLALEAGIRHIDTAQVYKTESETGQCIVDAGVNRDEMYITSKLSKLPGDISVPLDQVRPLIEESKRKLGCTPDLFLIHNPTVARPGELKAMWKILEDMKSSGELKSIGVSNFRPQDIEEILDGAIYKPVVNQIEYHPFTLTHLEPLLALQKKHNILTQSYGPLTPLLRHPTNGGPLIPILTRIAHRLSTTTTTPIDTTTILLLWCRAQGVIPITTSANPTRITHLAAIYSTLPPNLLTPDEIQQITDVGKKVHFRHYTEHMEKDFPLPNLPNDLPLSPT</sequence>
<dbReference type="InterPro" id="IPR023210">
    <property type="entry name" value="NADP_OxRdtase_dom"/>
</dbReference>
<protein>
    <recommendedName>
        <fullName evidence="7">NADP-dependent oxidoreductase domain-containing protein</fullName>
    </recommendedName>
</protein>
<evidence type="ECO:0000313" key="9">
    <source>
        <dbReference type="Proteomes" id="UP000242287"/>
    </source>
</evidence>
<dbReference type="SUPFAM" id="SSF51430">
    <property type="entry name" value="NAD(P)-linked oxidoreductase"/>
    <property type="match status" value="1"/>
</dbReference>
<reference evidence="8 9" key="1">
    <citation type="submission" date="2014-02" db="EMBL/GenBank/DDBJ databases">
        <title>Transposable element dynamics among asymbiotic and ectomycorrhizal Amanita fungi.</title>
        <authorList>
            <consortium name="DOE Joint Genome Institute"/>
            <person name="Hess J."/>
            <person name="Skrede I."/>
            <person name="Wolfe B."/>
            <person name="LaButti K."/>
            <person name="Ohm R.A."/>
            <person name="Grigoriev I.V."/>
            <person name="Pringle A."/>
        </authorList>
    </citation>
    <scope>NUCLEOTIDE SEQUENCE [LARGE SCALE GENOMIC DNA]</scope>
    <source>
        <strain evidence="8 9">SKay4041</strain>
    </source>
</reference>
<feature type="site" description="Lowers pKa of active site Tyr" evidence="6">
    <location>
        <position position="75"/>
    </location>
</feature>
<gene>
    <name evidence="8" type="ORF">AMATHDRAFT_70123</name>
</gene>
<organism evidence="8 9">
    <name type="scientific">Amanita thiersii Skay4041</name>
    <dbReference type="NCBI Taxonomy" id="703135"/>
    <lineage>
        <taxon>Eukaryota</taxon>
        <taxon>Fungi</taxon>
        <taxon>Dikarya</taxon>
        <taxon>Basidiomycota</taxon>
        <taxon>Agaricomycotina</taxon>
        <taxon>Agaricomycetes</taxon>
        <taxon>Agaricomycetidae</taxon>
        <taxon>Agaricales</taxon>
        <taxon>Pluteineae</taxon>
        <taxon>Amanitaceae</taxon>
        <taxon>Amanita</taxon>
    </lineage>
</organism>
<dbReference type="InterPro" id="IPR036812">
    <property type="entry name" value="NAD(P)_OxRdtase_dom_sf"/>
</dbReference>
<dbReference type="OrthoDB" id="416253at2759"/>
<proteinExistence type="inferred from homology"/>
<evidence type="ECO:0000256" key="6">
    <source>
        <dbReference type="PIRSR" id="PIRSR000097-3"/>
    </source>
</evidence>
<evidence type="ECO:0000256" key="5">
    <source>
        <dbReference type="PIRSR" id="PIRSR000097-2"/>
    </source>
</evidence>
<accession>A0A2A9NF46</accession>
<comment type="similarity">
    <text evidence="1">Belongs to the aldo/keto reductase family.</text>
</comment>
<keyword evidence="9" id="KW-1185">Reference proteome</keyword>
<evidence type="ECO:0000256" key="3">
    <source>
        <dbReference type="ARBA" id="ARBA00023002"/>
    </source>
</evidence>
<dbReference type="PIRSF" id="PIRSF000097">
    <property type="entry name" value="AKR"/>
    <property type="match status" value="1"/>
</dbReference>
<dbReference type="GO" id="GO:0016616">
    <property type="term" value="F:oxidoreductase activity, acting on the CH-OH group of donors, NAD or NADP as acceptor"/>
    <property type="evidence" value="ECO:0007669"/>
    <property type="project" value="UniProtKB-ARBA"/>
</dbReference>
<dbReference type="Proteomes" id="UP000242287">
    <property type="component" value="Unassembled WGS sequence"/>
</dbReference>
<feature type="active site" description="Proton donor" evidence="4">
    <location>
        <position position="50"/>
    </location>
</feature>
<evidence type="ECO:0000259" key="7">
    <source>
        <dbReference type="Pfam" id="PF00248"/>
    </source>
</evidence>